<evidence type="ECO:0000256" key="1">
    <source>
        <dbReference type="SAM" id="Phobius"/>
    </source>
</evidence>
<comment type="caution">
    <text evidence="2">The sequence shown here is derived from an EMBL/GenBank/DDBJ whole genome shotgun (WGS) entry which is preliminary data.</text>
</comment>
<gene>
    <name evidence="2" type="ORF">B0H66DRAFT_379109</name>
</gene>
<proteinExistence type="predicted"/>
<feature type="transmembrane region" description="Helical" evidence="1">
    <location>
        <begin position="362"/>
        <end position="385"/>
    </location>
</feature>
<sequence>MEGLRKQGLSALSRIIFEPAPPEHELIIIDSPTAKPSRARFPLADILAQYPEESTSALPAVRLVKLHIAHPPIDRTGEPPTLNASKDEIVQLWRCFNLDLALFDAFAQGIRGICQHYPTVSRDNTTTPEFFHFVFSSFTYCVAWAYCPRLKTTSGIVVVRREYDLGQIDFEHFCQTLEQQIATARHPLCLVLVSAMQTVDLASEASSSCQALINQVEVLSGFNPWSALSPSRRHLSRERSPAATSLTIDELSLASRNIGTILVFLEDNVRQINLLKQATESFMDASSILGMVDDAESERLEVLSALHVLRQQMDSSKIRLDYLRERGKNQFTVLFNLMTRADASASIALARSAKKDSNSMKVIAVMTMAFLPSTFIAALFAIPSLRWDSSPVVQDNFWVFWAFAVPATVMVFASWFWMSREKGSLSLWYSVMESRRRRRTRPTDEIILEDTTEMQGMSGRVRPIPMTALRNRASRFRVMDGGGGTNSGMVERV</sequence>
<protein>
    <recommendedName>
        <fullName evidence="4">Mg2+ transporter protein, CorA-like/Zinc transport protein ZntB</fullName>
    </recommendedName>
</protein>
<dbReference type="AlphaFoldDB" id="A0AAE0HU15"/>
<dbReference type="EMBL" id="JAUEDM010000008">
    <property type="protein sequence ID" value="KAK3312701.1"/>
    <property type="molecule type" value="Genomic_DNA"/>
</dbReference>
<reference evidence="2" key="1">
    <citation type="journal article" date="2023" name="Mol. Phylogenet. Evol.">
        <title>Genome-scale phylogeny and comparative genomics of the fungal order Sordariales.</title>
        <authorList>
            <person name="Hensen N."/>
            <person name="Bonometti L."/>
            <person name="Westerberg I."/>
            <person name="Brannstrom I.O."/>
            <person name="Guillou S."/>
            <person name="Cros-Aarteil S."/>
            <person name="Calhoun S."/>
            <person name="Haridas S."/>
            <person name="Kuo A."/>
            <person name="Mondo S."/>
            <person name="Pangilinan J."/>
            <person name="Riley R."/>
            <person name="LaButti K."/>
            <person name="Andreopoulos B."/>
            <person name="Lipzen A."/>
            <person name="Chen C."/>
            <person name="Yan M."/>
            <person name="Daum C."/>
            <person name="Ng V."/>
            <person name="Clum A."/>
            <person name="Steindorff A."/>
            <person name="Ohm R.A."/>
            <person name="Martin F."/>
            <person name="Silar P."/>
            <person name="Natvig D.O."/>
            <person name="Lalanne C."/>
            <person name="Gautier V."/>
            <person name="Ament-Velasquez S.L."/>
            <person name="Kruys A."/>
            <person name="Hutchinson M.I."/>
            <person name="Powell A.J."/>
            <person name="Barry K."/>
            <person name="Miller A.N."/>
            <person name="Grigoriev I.V."/>
            <person name="Debuchy R."/>
            <person name="Gladieux P."/>
            <person name="Hiltunen Thoren M."/>
            <person name="Johannesson H."/>
        </authorList>
    </citation>
    <scope>NUCLEOTIDE SEQUENCE</scope>
    <source>
        <strain evidence="2">CBS 118394</strain>
    </source>
</reference>
<organism evidence="2 3">
    <name type="scientific">Apodospora peruviana</name>
    <dbReference type="NCBI Taxonomy" id="516989"/>
    <lineage>
        <taxon>Eukaryota</taxon>
        <taxon>Fungi</taxon>
        <taxon>Dikarya</taxon>
        <taxon>Ascomycota</taxon>
        <taxon>Pezizomycotina</taxon>
        <taxon>Sordariomycetes</taxon>
        <taxon>Sordariomycetidae</taxon>
        <taxon>Sordariales</taxon>
        <taxon>Lasiosphaeriaceae</taxon>
        <taxon>Apodospora</taxon>
    </lineage>
</organism>
<keyword evidence="1" id="KW-1133">Transmembrane helix</keyword>
<name>A0AAE0HU15_9PEZI</name>
<accession>A0AAE0HU15</accession>
<reference evidence="2" key="2">
    <citation type="submission" date="2023-06" db="EMBL/GenBank/DDBJ databases">
        <authorList>
            <consortium name="Lawrence Berkeley National Laboratory"/>
            <person name="Haridas S."/>
            <person name="Hensen N."/>
            <person name="Bonometti L."/>
            <person name="Westerberg I."/>
            <person name="Brannstrom I.O."/>
            <person name="Guillou S."/>
            <person name="Cros-Aarteil S."/>
            <person name="Calhoun S."/>
            <person name="Kuo A."/>
            <person name="Mondo S."/>
            <person name="Pangilinan J."/>
            <person name="Riley R."/>
            <person name="Labutti K."/>
            <person name="Andreopoulos B."/>
            <person name="Lipzen A."/>
            <person name="Chen C."/>
            <person name="Yanf M."/>
            <person name="Daum C."/>
            <person name="Ng V."/>
            <person name="Clum A."/>
            <person name="Steindorff A."/>
            <person name="Ohm R."/>
            <person name="Martin F."/>
            <person name="Silar P."/>
            <person name="Natvig D."/>
            <person name="Lalanne C."/>
            <person name="Gautier V."/>
            <person name="Ament-Velasquez S.L."/>
            <person name="Kruys A."/>
            <person name="Hutchinson M.I."/>
            <person name="Powell A.J."/>
            <person name="Barry K."/>
            <person name="Miller A.N."/>
            <person name="Grigoriev I.V."/>
            <person name="Debuchy R."/>
            <person name="Gladieux P."/>
            <person name="Thoren M.H."/>
            <person name="Johannesson H."/>
        </authorList>
    </citation>
    <scope>NUCLEOTIDE SEQUENCE</scope>
    <source>
        <strain evidence="2">CBS 118394</strain>
    </source>
</reference>
<dbReference type="Proteomes" id="UP001283341">
    <property type="component" value="Unassembled WGS sequence"/>
</dbReference>
<evidence type="ECO:0008006" key="4">
    <source>
        <dbReference type="Google" id="ProtNLM"/>
    </source>
</evidence>
<evidence type="ECO:0000313" key="2">
    <source>
        <dbReference type="EMBL" id="KAK3312701.1"/>
    </source>
</evidence>
<keyword evidence="1" id="KW-0812">Transmembrane</keyword>
<dbReference type="Gene3D" id="1.20.58.340">
    <property type="entry name" value="Magnesium transport protein CorA, transmembrane region"/>
    <property type="match status" value="1"/>
</dbReference>
<keyword evidence="3" id="KW-1185">Reference proteome</keyword>
<keyword evidence="1" id="KW-0472">Membrane</keyword>
<evidence type="ECO:0000313" key="3">
    <source>
        <dbReference type="Proteomes" id="UP001283341"/>
    </source>
</evidence>
<feature type="transmembrane region" description="Helical" evidence="1">
    <location>
        <begin position="397"/>
        <end position="418"/>
    </location>
</feature>